<sequence>MDTVSDILEALGGVTVVSSETGIPLTTVHSWKRAGYVPQWRVPTLLQLAERRGKPLTEGNFPKRHAAA</sequence>
<dbReference type="AlphaFoldDB" id="A0A7W7NVD0"/>
<proteinExistence type="predicted"/>
<organism evidence="1 2">
    <name type="scientific">Novosphingobium chloroacetimidivorans</name>
    <dbReference type="NCBI Taxonomy" id="1428314"/>
    <lineage>
        <taxon>Bacteria</taxon>
        <taxon>Pseudomonadati</taxon>
        <taxon>Pseudomonadota</taxon>
        <taxon>Alphaproteobacteria</taxon>
        <taxon>Sphingomonadales</taxon>
        <taxon>Sphingomonadaceae</taxon>
        <taxon>Novosphingobium</taxon>
    </lineage>
</organism>
<dbReference type="InterPro" id="IPR059216">
    <property type="entry name" value="LeuA_carph_isopro_dom"/>
</dbReference>
<evidence type="ECO:0000313" key="1">
    <source>
        <dbReference type="EMBL" id="MBB4856987.1"/>
    </source>
</evidence>
<keyword evidence="2" id="KW-1185">Reference proteome</keyword>
<name>A0A7W7NVD0_9SPHN</name>
<accession>A0A7W7NVD0</accession>
<comment type="caution">
    <text evidence="1">The sequence shown here is derived from an EMBL/GenBank/DDBJ whole genome shotgun (WGS) entry which is preliminary data.</text>
</comment>
<dbReference type="NCBIfam" id="NF046037">
    <property type="entry name" value="carphisopro"/>
    <property type="match status" value="1"/>
</dbReference>
<evidence type="ECO:0000313" key="2">
    <source>
        <dbReference type="Proteomes" id="UP000555448"/>
    </source>
</evidence>
<reference evidence="1 2" key="1">
    <citation type="submission" date="2020-08" db="EMBL/GenBank/DDBJ databases">
        <title>Functional genomics of gut bacteria from endangered species of beetles.</title>
        <authorList>
            <person name="Carlos-Shanley C."/>
        </authorList>
    </citation>
    <scope>NUCLEOTIDE SEQUENCE [LARGE SCALE GENOMIC DNA]</scope>
    <source>
        <strain evidence="1 2">S00245</strain>
    </source>
</reference>
<dbReference type="RefSeq" id="WP_184242023.1">
    <property type="nucleotide sequence ID" value="NZ_JACHLR010000001.1"/>
</dbReference>
<protein>
    <submittedName>
        <fullName evidence="1">Uncharacterized protein</fullName>
    </submittedName>
</protein>
<dbReference type="EMBL" id="JACHLR010000001">
    <property type="protein sequence ID" value="MBB4856987.1"/>
    <property type="molecule type" value="Genomic_DNA"/>
</dbReference>
<dbReference type="Proteomes" id="UP000555448">
    <property type="component" value="Unassembled WGS sequence"/>
</dbReference>
<gene>
    <name evidence="1" type="ORF">HNO88_000284</name>
</gene>